<name>A0A8J9Y0S5_9NEOP</name>
<dbReference type="PANTHER" id="PTHR23507:SF1">
    <property type="entry name" value="FI18259P1-RELATED"/>
    <property type="match status" value="1"/>
</dbReference>
<evidence type="ECO:0000256" key="4">
    <source>
        <dbReference type="ARBA" id="ARBA00023136"/>
    </source>
</evidence>
<dbReference type="GO" id="GO:0016020">
    <property type="term" value="C:membrane"/>
    <property type="evidence" value="ECO:0007669"/>
    <property type="project" value="UniProtKB-SubCell"/>
</dbReference>
<feature type="transmembrane region" description="Helical" evidence="5">
    <location>
        <begin position="134"/>
        <end position="158"/>
    </location>
</feature>
<evidence type="ECO:0000256" key="5">
    <source>
        <dbReference type="SAM" id="Phobius"/>
    </source>
</evidence>
<comment type="subcellular location">
    <subcellularLocation>
        <location evidence="1">Membrane</location>
        <topology evidence="1">Multi-pass membrane protein</topology>
    </subcellularLocation>
</comment>
<evidence type="ECO:0000256" key="1">
    <source>
        <dbReference type="ARBA" id="ARBA00004141"/>
    </source>
</evidence>
<feature type="transmembrane region" description="Helical" evidence="5">
    <location>
        <begin position="164"/>
        <end position="183"/>
    </location>
</feature>
<evidence type="ECO:0000313" key="6">
    <source>
        <dbReference type="EMBL" id="CAH0713369.1"/>
    </source>
</evidence>
<evidence type="ECO:0000313" key="7">
    <source>
        <dbReference type="Proteomes" id="UP000838878"/>
    </source>
</evidence>
<gene>
    <name evidence="6" type="ORF">BINO364_LOCUS536</name>
</gene>
<evidence type="ECO:0008006" key="8">
    <source>
        <dbReference type="Google" id="ProtNLM"/>
    </source>
</evidence>
<dbReference type="PANTHER" id="PTHR23507">
    <property type="entry name" value="ZGC:174356"/>
    <property type="match status" value="1"/>
</dbReference>
<dbReference type="EMBL" id="OV170221">
    <property type="protein sequence ID" value="CAH0713369.1"/>
    <property type="molecule type" value="Genomic_DNA"/>
</dbReference>
<protein>
    <recommendedName>
        <fullName evidence="8">Solute carrier family 46 member 3</fullName>
    </recommendedName>
</protein>
<keyword evidence="2 5" id="KW-0812">Transmembrane</keyword>
<feature type="non-terminal residue" evidence="6">
    <location>
        <position position="184"/>
    </location>
</feature>
<evidence type="ECO:0000256" key="3">
    <source>
        <dbReference type="ARBA" id="ARBA00022989"/>
    </source>
</evidence>
<feature type="transmembrane region" description="Helical" evidence="5">
    <location>
        <begin position="75"/>
        <end position="94"/>
    </location>
</feature>
<dbReference type="GO" id="GO:0022857">
    <property type="term" value="F:transmembrane transporter activity"/>
    <property type="evidence" value="ECO:0007669"/>
    <property type="project" value="TreeGrafter"/>
</dbReference>
<evidence type="ECO:0000256" key="2">
    <source>
        <dbReference type="ARBA" id="ARBA00022692"/>
    </source>
</evidence>
<dbReference type="Proteomes" id="UP000838878">
    <property type="component" value="Chromosome 1"/>
</dbReference>
<keyword evidence="3 5" id="KW-1133">Transmembrane helix</keyword>
<feature type="transmembrane region" description="Helical" evidence="5">
    <location>
        <begin position="44"/>
        <end position="63"/>
    </location>
</feature>
<organism evidence="6 7">
    <name type="scientific">Brenthis ino</name>
    <name type="common">lesser marbled fritillary</name>
    <dbReference type="NCBI Taxonomy" id="405034"/>
    <lineage>
        <taxon>Eukaryota</taxon>
        <taxon>Metazoa</taxon>
        <taxon>Ecdysozoa</taxon>
        <taxon>Arthropoda</taxon>
        <taxon>Hexapoda</taxon>
        <taxon>Insecta</taxon>
        <taxon>Pterygota</taxon>
        <taxon>Neoptera</taxon>
        <taxon>Endopterygota</taxon>
        <taxon>Lepidoptera</taxon>
        <taxon>Glossata</taxon>
        <taxon>Ditrysia</taxon>
        <taxon>Papilionoidea</taxon>
        <taxon>Nymphalidae</taxon>
        <taxon>Heliconiinae</taxon>
        <taxon>Argynnini</taxon>
        <taxon>Brenthis</taxon>
    </lineage>
</organism>
<proteinExistence type="predicted"/>
<feature type="transmembrane region" description="Helical" evidence="5">
    <location>
        <begin position="100"/>
        <end position="122"/>
    </location>
</feature>
<accession>A0A8J9Y0S5</accession>
<dbReference type="InterPro" id="IPR036259">
    <property type="entry name" value="MFS_trans_sf"/>
</dbReference>
<dbReference type="OrthoDB" id="3026777at2759"/>
<keyword evidence="4 5" id="KW-0472">Membrane</keyword>
<sequence length="184" mass="20311">MEKINKKRFLKIQPSLDRKDGSIGDSQVSYLYAIRKFNFNEVEYSIYGTANIVLGLFGTFFCITVISKKLDVQDSIIGGMAGISRIAGCLVLSLAPNRMWYYSAPIFNIFSHTGLTAVRSIATKIVPVEEIAKLNSVMGVMESIAPIIYMPTSSAIYVHTIETFPGAFYLVDAALTVVALLFFV</sequence>
<reference evidence="6" key="1">
    <citation type="submission" date="2021-12" db="EMBL/GenBank/DDBJ databases">
        <authorList>
            <person name="Martin H S."/>
        </authorList>
    </citation>
    <scope>NUCLEOTIDE SEQUENCE</scope>
</reference>
<dbReference type="SUPFAM" id="SSF103473">
    <property type="entry name" value="MFS general substrate transporter"/>
    <property type="match status" value="1"/>
</dbReference>
<dbReference type="AlphaFoldDB" id="A0A8J9Y0S5"/>
<dbReference type="Gene3D" id="1.20.1250.20">
    <property type="entry name" value="MFS general substrate transporter like domains"/>
    <property type="match status" value="1"/>
</dbReference>
<keyword evidence="7" id="KW-1185">Reference proteome</keyword>